<keyword evidence="6 9" id="KW-0119">Carbohydrate metabolism</keyword>
<evidence type="ECO:0000256" key="8">
    <source>
        <dbReference type="ARBA" id="ARBA00023326"/>
    </source>
</evidence>
<proteinExistence type="inferred from homology"/>
<comment type="catalytic activity">
    <reaction evidence="1 9 10">
        <text>Endohydrolysis of (1-&gt;4)-beta-D-xylosidic linkages in xylans.</text>
        <dbReference type="EC" id="3.2.1.8"/>
    </reaction>
</comment>
<dbReference type="InterPro" id="IPR033123">
    <property type="entry name" value="GH11_dom"/>
</dbReference>
<feature type="domain" description="GH11" evidence="11">
    <location>
        <begin position="7"/>
        <end position="197"/>
    </location>
</feature>
<evidence type="ECO:0000256" key="5">
    <source>
        <dbReference type="ARBA" id="ARBA00022801"/>
    </source>
</evidence>
<evidence type="ECO:0000313" key="13">
    <source>
        <dbReference type="Proteomes" id="UP001595961"/>
    </source>
</evidence>
<dbReference type="PROSITE" id="PS51761">
    <property type="entry name" value="GH11_3"/>
    <property type="match status" value="1"/>
</dbReference>
<dbReference type="Gene3D" id="2.60.120.180">
    <property type="match status" value="1"/>
</dbReference>
<evidence type="ECO:0000256" key="3">
    <source>
        <dbReference type="ARBA" id="ARBA00012590"/>
    </source>
</evidence>
<dbReference type="PANTHER" id="PTHR46828:SF2">
    <property type="entry name" value="ENDO-1,4-BETA-XYLANASE A-RELATED"/>
    <property type="match status" value="1"/>
</dbReference>
<dbReference type="InterPro" id="IPR013320">
    <property type="entry name" value="ConA-like_dom_sf"/>
</dbReference>
<name>A0ABV9C7D4_9GAMM</name>
<dbReference type="InterPro" id="IPR013319">
    <property type="entry name" value="GH11/12"/>
</dbReference>
<evidence type="ECO:0000256" key="6">
    <source>
        <dbReference type="ARBA" id="ARBA00023277"/>
    </source>
</evidence>
<keyword evidence="7 9" id="KW-0326">Glycosidase</keyword>
<evidence type="ECO:0000256" key="1">
    <source>
        <dbReference type="ARBA" id="ARBA00000681"/>
    </source>
</evidence>
<evidence type="ECO:0000256" key="7">
    <source>
        <dbReference type="ARBA" id="ARBA00023295"/>
    </source>
</evidence>
<keyword evidence="4 9" id="KW-0858">Xylan degradation</keyword>
<feature type="active site" description="Proton donor" evidence="9">
    <location>
        <position position="184"/>
    </location>
</feature>
<evidence type="ECO:0000256" key="9">
    <source>
        <dbReference type="PROSITE-ProRule" id="PRU01097"/>
    </source>
</evidence>
<keyword evidence="8 9" id="KW-0624">Polysaccharide degradation</keyword>
<reference evidence="13" key="1">
    <citation type="journal article" date="2019" name="Int. J. Syst. Evol. Microbiol.">
        <title>The Global Catalogue of Microorganisms (GCM) 10K type strain sequencing project: providing services to taxonomists for standard genome sequencing and annotation.</title>
        <authorList>
            <consortium name="The Broad Institute Genomics Platform"/>
            <consortium name="The Broad Institute Genome Sequencing Center for Infectious Disease"/>
            <person name="Wu L."/>
            <person name="Ma J."/>
        </authorList>
    </citation>
    <scope>NUCLEOTIDE SEQUENCE [LARGE SCALE GENOMIC DNA]</scope>
    <source>
        <strain evidence="13">CCM 4481</strain>
    </source>
</reference>
<dbReference type="SUPFAM" id="SSF49899">
    <property type="entry name" value="Concanavalin A-like lectins/glucanases"/>
    <property type="match status" value="1"/>
</dbReference>
<dbReference type="Pfam" id="PF00457">
    <property type="entry name" value="Glyco_hydro_11"/>
    <property type="match status" value="1"/>
</dbReference>
<comment type="pathway">
    <text evidence="2 9 10">Glycan degradation; xylan degradation.</text>
</comment>
<comment type="similarity">
    <text evidence="9 10">Belongs to the glycosyl hydrolase 11 (cellulase G) family.</text>
</comment>
<evidence type="ECO:0000256" key="10">
    <source>
        <dbReference type="RuleBase" id="RU362015"/>
    </source>
</evidence>
<dbReference type="EMBL" id="JBHSGA010000025">
    <property type="protein sequence ID" value="MFC4528993.1"/>
    <property type="molecule type" value="Genomic_DNA"/>
</dbReference>
<keyword evidence="5 9" id="KW-0378">Hydrolase</keyword>
<sequence length="198" mass="20860">MAADAQSVSNNGTGTNNGYYYSLYSSGGSATMTFPQASSYAGNYAITWSGVSDVVGGKGWSTGGNMSVGYNVGSASGYNTISVYGWTTNPLVEYYITEFGSLYTGNATYKGSVTSDGHTYSTYEHQQVNQPSIIGTATFEQYLDAWGGASIGSNGTVTTGNHFSHWKSLGMNMGSFNYMILATEAYNGASGQVNATVW</sequence>
<comment type="caution">
    <text evidence="12">The sequence shown here is derived from an EMBL/GenBank/DDBJ whole genome shotgun (WGS) entry which is preliminary data.</text>
</comment>
<evidence type="ECO:0000256" key="2">
    <source>
        <dbReference type="ARBA" id="ARBA00004851"/>
    </source>
</evidence>
<dbReference type="PANTHER" id="PTHR46828">
    <property type="entry name" value="ENDO-1,4-BETA-XYLANASE A-RELATED"/>
    <property type="match status" value="1"/>
</dbReference>
<protein>
    <recommendedName>
        <fullName evidence="3 9">Endo-1,4-beta-xylanase</fullName>
        <ecNumber evidence="3 9">3.2.1.8</ecNumber>
    </recommendedName>
</protein>
<evidence type="ECO:0000259" key="11">
    <source>
        <dbReference type="PROSITE" id="PS51761"/>
    </source>
</evidence>
<dbReference type="InterPro" id="IPR001137">
    <property type="entry name" value="Glyco_hydro_11"/>
</dbReference>
<dbReference type="GO" id="GO:0016787">
    <property type="term" value="F:hydrolase activity"/>
    <property type="evidence" value="ECO:0007669"/>
    <property type="project" value="UniProtKB-KW"/>
</dbReference>
<dbReference type="RefSeq" id="WP_266151622.1">
    <property type="nucleotide sequence ID" value="NZ_CP064028.1"/>
</dbReference>
<accession>A0ABV9C7D4</accession>
<keyword evidence="13" id="KW-1185">Reference proteome</keyword>
<evidence type="ECO:0000256" key="4">
    <source>
        <dbReference type="ARBA" id="ARBA00022651"/>
    </source>
</evidence>
<organism evidence="12 13">
    <name type="scientific">Dyella halodurans</name>
    <dbReference type="NCBI Taxonomy" id="1920171"/>
    <lineage>
        <taxon>Bacteria</taxon>
        <taxon>Pseudomonadati</taxon>
        <taxon>Pseudomonadota</taxon>
        <taxon>Gammaproteobacteria</taxon>
        <taxon>Lysobacterales</taxon>
        <taxon>Rhodanobacteraceae</taxon>
        <taxon>Dyella</taxon>
    </lineage>
</organism>
<evidence type="ECO:0000313" key="12">
    <source>
        <dbReference type="EMBL" id="MFC4528993.1"/>
    </source>
</evidence>
<feature type="active site" description="Nucleophile" evidence="9">
    <location>
        <position position="93"/>
    </location>
</feature>
<dbReference type="Proteomes" id="UP001595961">
    <property type="component" value="Unassembled WGS sequence"/>
</dbReference>
<dbReference type="EC" id="3.2.1.8" evidence="3 9"/>
<gene>
    <name evidence="12" type="ORF">ACFO5W_20280</name>
</gene>
<dbReference type="PRINTS" id="PR00911">
    <property type="entry name" value="GLHYDRLASE11"/>
</dbReference>